<evidence type="ECO:0000259" key="3">
    <source>
        <dbReference type="PROSITE" id="PS50930"/>
    </source>
</evidence>
<dbReference type="OMA" id="FMDIHLG"/>
<sequence length="242" mass="27994">MTAIIIEDEALAARELESILKKLAPEIEIVARQDSVRGSVQWLKENQVDLIFSDVHLGDGRSFDIFGQVEIKAPVIFITAYDEYALQAFKSQGIDYILKPFDEEEILRALEKVRNWFAKEKKAPRTVRFQERFLVQIGTKIKSVPVAEVAYFMADGKYLMLYTHEGGGYILDQTMAALEERLDPQIFFRINRKFIVSFSAIKEMIRYSNNRIKIGLSPLPPENIEAIVSADRIREFRDWLNR</sequence>
<dbReference type="InterPro" id="IPR011006">
    <property type="entry name" value="CheY-like_superfamily"/>
</dbReference>
<dbReference type="RefSeq" id="WP_013610815.1">
    <property type="nucleotide sequence ID" value="NZ_BAABYK010000001.1"/>
</dbReference>
<dbReference type="Proteomes" id="UP000284243">
    <property type="component" value="Unassembled WGS sequence"/>
</dbReference>
<dbReference type="Proteomes" id="UP000283426">
    <property type="component" value="Unassembled WGS sequence"/>
</dbReference>
<dbReference type="GO" id="GO:0003677">
    <property type="term" value="F:DNA binding"/>
    <property type="evidence" value="ECO:0007669"/>
    <property type="project" value="UniProtKB-KW"/>
</dbReference>
<protein>
    <submittedName>
        <fullName evidence="6">DNA-binding response regulator</fullName>
    </submittedName>
    <submittedName>
        <fullName evidence="4">LytTR family DNA-binding domain-containing protein</fullName>
    </submittedName>
</protein>
<evidence type="ECO:0000313" key="7">
    <source>
        <dbReference type="Proteomes" id="UP000283426"/>
    </source>
</evidence>
<evidence type="ECO:0000313" key="5">
    <source>
        <dbReference type="EMBL" id="RGU56603.1"/>
    </source>
</evidence>
<dbReference type="GO" id="GO:0000156">
    <property type="term" value="F:phosphorelay response regulator activity"/>
    <property type="evidence" value="ECO:0007669"/>
    <property type="project" value="InterPro"/>
</dbReference>
<organism evidence="6 7">
    <name type="scientific">Odoribacter splanchnicus</name>
    <dbReference type="NCBI Taxonomy" id="28118"/>
    <lineage>
        <taxon>Bacteria</taxon>
        <taxon>Pseudomonadati</taxon>
        <taxon>Bacteroidota</taxon>
        <taxon>Bacteroidia</taxon>
        <taxon>Bacteroidales</taxon>
        <taxon>Odoribacteraceae</taxon>
        <taxon>Odoribacter</taxon>
    </lineage>
</organism>
<name>A0A1Y4A1U3_9BACT</name>
<proteinExistence type="predicted"/>
<dbReference type="Pfam" id="PF00072">
    <property type="entry name" value="Response_reg"/>
    <property type="match status" value="1"/>
</dbReference>
<dbReference type="SMART" id="SM00448">
    <property type="entry name" value="REC"/>
    <property type="match status" value="1"/>
</dbReference>
<reference evidence="7 8" key="1">
    <citation type="submission" date="2018-08" db="EMBL/GenBank/DDBJ databases">
        <title>A genome reference for cultivated species of the human gut microbiota.</title>
        <authorList>
            <person name="Zou Y."/>
            <person name="Xue W."/>
            <person name="Luo G."/>
        </authorList>
    </citation>
    <scope>NUCLEOTIDE SEQUENCE [LARGE SCALE GENOMIC DNA]</scope>
    <source>
        <strain evidence="6 7">AF14-6AC</strain>
        <strain evidence="5 8">AF16-14</strain>
    </source>
</reference>
<dbReference type="Pfam" id="PF04397">
    <property type="entry name" value="LytTR"/>
    <property type="match status" value="1"/>
</dbReference>
<dbReference type="InterPro" id="IPR001789">
    <property type="entry name" value="Sig_transdc_resp-reg_receiver"/>
</dbReference>
<evidence type="ECO:0000259" key="2">
    <source>
        <dbReference type="PROSITE" id="PS50110"/>
    </source>
</evidence>
<dbReference type="Gene3D" id="3.40.50.2300">
    <property type="match status" value="1"/>
</dbReference>
<dbReference type="SUPFAM" id="SSF52172">
    <property type="entry name" value="CheY-like"/>
    <property type="match status" value="1"/>
</dbReference>
<dbReference type="PROSITE" id="PS50930">
    <property type="entry name" value="HTH_LYTTR"/>
    <property type="match status" value="1"/>
</dbReference>
<feature type="domain" description="HTH LytTR-type" evidence="3">
    <location>
        <begin position="133"/>
        <end position="242"/>
    </location>
</feature>
<comment type="caution">
    <text evidence="6">The sequence shown here is derived from an EMBL/GenBank/DDBJ whole genome shotgun (WGS) entry which is preliminary data.</text>
</comment>
<gene>
    <name evidence="6" type="ORF">DWW24_03290</name>
    <name evidence="5" type="ORF">DWW57_08630</name>
    <name evidence="4" type="ORF">L0P03_15145</name>
</gene>
<accession>A0A1Y4A1U3</accession>
<evidence type="ECO:0000313" key="8">
    <source>
        <dbReference type="Proteomes" id="UP000284243"/>
    </source>
</evidence>
<keyword evidence="6" id="KW-0238">DNA-binding</keyword>
<dbReference type="InterPro" id="IPR046947">
    <property type="entry name" value="LytR-like"/>
</dbReference>
<dbReference type="SMART" id="SM00850">
    <property type="entry name" value="LytTR"/>
    <property type="match status" value="1"/>
</dbReference>
<feature type="modified residue" description="4-aspartylphosphate" evidence="1">
    <location>
        <position position="54"/>
    </location>
</feature>
<keyword evidence="1" id="KW-0597">Phosphoprotein</keyword>
<evidence type="ECO:0000313" key="6">
    <source>
        <dbReference type="EMBL" id="RGV29904.1"/>
    </source>
</evidence>
<dbReference type="PANTHER" id="PTHR37299:SF1">
    <property type="entry name" value="STAGE 0 SPORULATION PROTEIN A HOMOLOG"/>
    <property type="match status" value="1"/>
</dbReference>
<dbReference type="EMBL" id="QRYW01000005">
    <property type="protein sequence ID" value="RGV29904.1"/>
    <property type="molecule type" value="Genomic_DNA"/>
</dbReference>
<feature type="domain" description="Response regulatory" evidence="2">
    <location>
        <begin position="2"/>
        <end position="114"/>
    </location>
</feature>
<reference evidence="4" key="2">
    <citation type="submission" date="2022-01" db="EMBL/GenBank/DDBJ databases">
        <title>Collection of gut derived symbiotic bacterial strains cultured from healthy donors.</title>
        <authorList>
            <person name="Lin H."/>
            <person name="Kohout C."/>
            <person name="Waligurski E."/>
            <person name="Pamer E.G."/>
        </authorList>
    </citation>
    <scope>NUCLEOTIDE SEQUENCE</scope>
    <source>
        <strain evidence="4">DFI.1.149</strain>
    </source>
</reference>
<dbReference type="Gene3D" id="2.40.50.1020">
    <property type="entry name" value="LytTr DNA-binding domain"/>
    <property type="match status" value="1"/>
</dbReference>
<dbReference type="EMBL" id="QRYC01000009">
    <property type="protein sequence ID" value="RGU56603.1"/>
    <property type="molecule type" value="Genomic_DNA"/>
</dbReference>
<dbReference type="GeneID" id="61273727"/>
<evidence type="ECO:0000256" key="1">
    <source>
        <dbReference type="PROSITE-ProRule" id="PRU00169"/>
    </source>
</evidence>
<dbReference type="PROSITE" id="PS50110">
    <property type="entry name" value="RESPONSE_REGULATORY"/>
    <property type="match status" value="1"/>
</dbReference>
<evidence type="ECO:0000313" key="4">
    <source>
        <dbReference type="EMBL" id="MCG4961174.1"/>
    </source>
</evidence>
<dbReference type="PANTHER" id="PTHR37299">
    <property type="entry name" value="TRANSCRIPTIONAL REGULATOR-RELATED"/>
    <property type="match status" value="1"/>
</dbReference>
<dbReference type="AlphaFoldDB" id="A0A1Y4A1U3"/>
<dbReference type="EMBL" id="JAKNDN010000031">
    <property type="protein sequence ID" value="MCG4961174.1"/>
    <property type="molecule type" value="Genomic_DNA"/>
</dbReference>
<dbReference type="InterPro" id="IPR007492">
    <property type="entry name" value="LytTR_DNA-bd_dom"/>
</dbReference>
<dbReference type="Proteomes" id="UP001199750">
    <property type="component" value="Unassembled WGS sequence"/>
</dbReference>